<sequence>MPKFQMKNCGITVISPQSELKICDISTGKPREQEIEDAIMESSIYPLAEEAEVVGDRNNRNRSATLKSKKAVPFKQKKTSPVDIRPLKEAEINGNKISK</sequence>
<reference evidence="1 2" key="2">
    <citation type="journal article" date="2017" name="Nature">
        <title>The Apostasia genome and the evolution of orchids.</title>
        <authorList>
            <person name="Zhang G.Q."/>
            <person name="Liu K.W."/>
            <person name="Li Z."/>
            <person name="Lohaus R."/>
            <person name="Hsiao Y.Y."/>
            <person name="Niu S.C."/>
            <person name="Wang J.Y."/>
            <person name="Lin Y.C."/>
            <person name="Xu Q."/>
            <person name="Chen L.J."/>
            <person name="Yoshida K."/>
            <person name="Fujiwara S."/>
            <person name="Wang Z.W."/>
            <person name="Zhang Y.Q."/>
            <person name="Mitsuda N."/>
            <person name="Wang M."/>
            <person name="Liu G.H."/>
            <person name="Pecoraro L."/>
            <person name="Huang H.X."/>
            <person name="Xiao X.J."/>
            <person name="Lin M."/>
            <person name="Wu X.Y."/>
            <person name="Wu W.L."/>
            <person name="Chen Y.Y."/>
            <person name="Chang S.B."/>
            <person name="Sakamoto S."/>
            <person name="Ohme-Takagi M."/>
            <person name="Yagi M."/>
            <person name="Zeng S.J."/>
            <person name="Shen C.Y."/>
            <person name="Yeh C.M."/>
            <person name="Luo Y.B."/>
            <person name="Tsai W.C."/>
            <person name="Van de Peer Y."/>
            <person name="Liu Z.J."/>
        </authorList>
    </citation>
    <scope>NUCLEOTIDE SEQUENCE [LARGE SCALE GENOMIC DNA]</scope>
    <source>
        <tissue evidence="1">The whole plant</tissue>
    </source>
</reference>
<proteinExistence type="predicted"/>
<protein>
    <submittedName>
        <fullName evidence="1">Uncharacterized protein</fullName>
    </submittedName>
</protein>
<dbReference type="Proteomes" id="UP000233837">
    <property type="component" value="Unassembled WGS sequence"/>
</dbReference>
<dbReference type="EMBL" id="KZ503483">
    <property type="protein sequence ID" value="PKU63523.1"/>
    <property type="molecule type" value="Genomic_DNA"/>
</dbReference>
<dbReference type="AlphaFoldDB" id="A0A2I0VJH9"/>
<evidence type="ECO:0000313" key="1">
    <source>
        <dbReference type="EMBL" id="PKU63523.1"/>
    </source>
</evidence>
<keyword evidence="2" id="KW-1185">Reference proteome</keyword>
<gene>
    <name evidence="1" type="ORF">MA16_Dca027589</name>
</gene>
<name>A0A2I0VJH9_9ASPA</name>
<accession>A0A2I0VJH9</accession>
<evidence type="ECO:0000313" key="2">
    <source>
        <dbReference type="Proteomes" id="UP000233837"/>
    </source>
</evidence>
<organism evidence="1 2">
    <name type="scientific">Dendrobium catenatum</name>
    <dbReference type="NCBI Taxonomy" id="906689"/>
    <lineage>
        <taxon>Eukaryota</taxon>
        <taxon>Viridiplantae</taxon>
        <taxon>Streptophyta</taxon>
        <taxon>Embryophyta</taxon>
        <taxon>Tracheophyta</taxon>
        <taxon>Spermatophyta</taxon>
        <taxon>Magnoliopsida</taxon>
        <taxon>Liliopsida</taxon>
        <taxon>Asparagales</taxon>
        <taxon>Orchidaceae</taxon>
        <taxon>Epidendroideae</taxon>
        <taxon>Malaxideae</taxon>
        <taxon>Dendrobiinae</taxon>
        <taxon>Dendrobium</taxon>
    </lineage>
</organism>
<reference evidence="1 2" key="1">
    <citation type="journal article" date="2016" name="Sci. Rep.">
        <title>The Dendrobium catenatum Lindl. genome sequence provides insights into polysaccharide synthase, floral development and adaptive evolution.</title>
        <authorList>
            <person name="Zhang G.Q."/>
            <person name="Xu Q."/>
            <person name="Bian C."/>
            <person name="Tsai W.C."/>
            <person name="Yeh C.M."/>
            <person name="Liu K.W."/>
            <person name="Yoshida K."/>
            <person name="Zhang L.S."/>
            <person name="Chang S.B."/>
            <person name="Chen F."/>
            <person name="Shi Y."/>
            <person name="Su Y.Y."/>
            <person name="Zhang Y.Q."/>
            <person name="Chen L.J."/>
            <person name="Yin Y."/>
            <person name="Lin M."/>
            <person name="Huang H."/>
            <person name="Deng H."/>
            <person name="Wang Z.W."/>
            <person name="Zhu S.L."/>
            <person name="Zhao X."/>
            <person name="Deng C."/>
            <person name="Niu S.C."/>
            <person name="Huang J."/>
            <person name="Wang M."/>
            <person name="Liu G.H."/>
            <person name="Yang H.J."/>
            <person name="Xiao X.J."/>
            <person name="Hsiao Y.Y."/>
            <person name="Wu W.L."/>
            <person name="Chen Y.Y."/>
            <person name="Mitsuda N."/>
            <person name="Ohme-Takagi M."/>
            <person name="Luo Y.B."/>
            <person name="Van de Peer Y."/>
            <person name="Liu Z.J."/>
        </authorList>
    </citation>
    <scope>NUCLEOTIDE SEQUENCE [LARGE SCALE GENOMIC DNA]</scope>
    <source>
        <tissue evidence="1">The whole plant</tissue>
    </source>
</reference>